<name>A0A6M0RKL8_9CYAN</name>
<evidence type="ECO:0000256" key="1">
    <source>
        <dbReference type="SAM" id="MobiDB-lite"/>
    </source>
</evidence>
<evidence type="ECO:0000313" key="3">
    <source>
        <dbReference type="Proteomes" id="UP000481033"/>
    </source>
</evidence>
<reference evidence="2 3" key="1">
    <citation type="journal article" date="2020" name="Microb. Ecol.">
        <title>Ecogenomics of the Marine Benthic Filamentous Cyanobacterium Adonisia.</title>
        <authorList>
            <person name="Walter J.M."/>
            <person name="Coutinho F.H."/>
            <person name="Leomil L."/>
            <person name="Hargreaves P.I."/>
            <person name="Campeao M.E."/>
            <person name="Vieira V.V."/>
            <person name="Silva B.S."/>
            <person name="Fistarol G.O."/>
            <person name="Salomon P.S."/>
            <person name="Sawabe T."/>
            <person name="Mino S."/>
            <person name="Hosokawa M."/>
            <person name="Miyashita H."/>
            <person name="Maruyama F."/>
            <person name="van Verk M.C."/>
            <person name="Dutilh B.E."/>
            <person name="Thompson C.C."/>
            <person name="Thompson F.L."/>
        </authorList>
    </citation>
    <scope>NUCLEOTIDE SEQUENCE [LARGE SCALE GENOMIC DNA]</scope>
    <source>
        <strain evidence="2 3">CCMR0081</strain>
    </source>
</reference>
<protein>
    <submittedName>
        <fullName evidence="2">Uncharacterized protein</fullName>
    </submittedName>
</protein>
<gene>
    <name evidence="2" type="ORF">DXZ20_14010</name>
</gene>
<keyword evidence="3" id="KW-1185">Reference proteome</keyword>
<organism evidence="2 3">
    <name type="scientific">Adonisia turfae CCMR0081</name>
    <dbReference type="NCBI Taxonomy" id="2292702"/>
    <lineage>
        <taxon>Bacteria</taxon>
        <taxon>Bacillati</taxon>
        <taxon>Cyanobacteriota</taxon>
        <taxon>Adonisia</taxon>
        <taxon>Adonisia turfae</taxon>
    </lineage>
</organism>
<dbReference type="Proteomes" id="UP000481033">
    <property type="component" value="Unassembled WGS sequence"/>
</dbReference>
<dbReference type="RefSeq" id="WP_163663573.1">
    <property type="nucleotide sequence ID" value="NZ_QXHD01000004.1"/>
</dbReference>
<evidence type="ECO:0000313" key="2">
    <source>
        <dbReference type="EMBL" id="NEZ56774.1"/>
    </source>
</evidence>
<dbReference type="EMBL" id="QXHD01000004">
    <property type="protein sequence ID" value="NEZ56774.1"/>
    <property type="molecule type" value="Genomic_DNA"/>
</dbReference>
<accession>A0A6M0RKL8</accession>
<comment type="caution">
    <text evidence="2">The sequence shown here is derived from an EMBL/GenBank/DDBJ whole genome shotgun (WGS) entry which is preliminary data.</text>
</comment>
<dbReference type="AlphaFoldDB" id="A0A6M0RKL8"/>
<proteinExistence type="predicted"/>
<feature type="region of interest" description="Disordered" evidence="1">
    <location>
        <begin position="35"/>
        <end position="66"/>
    </location>
</feature>
<sequence length="116" mass="13112">MTRLPRHASKVKPPLRGRAATKQYRGEFAPVASVRRPLHPYGSPQELPCKEIDLPTLPPKDVDPPITPPHKTSLFADIVQFYKSFARLLETLNQPWQWLLALATVLSGLLLLNRLL</sequence>